<keyword evidence="2" id="KW-1185">Reference proteome</keyword>
<proteinExistence type="predicted"/>
<dbReference type="InterPro" id="IPR003787">
    <property type="entry name" value="Sulphur_relay_DsrE/F-like"/>
</dbReference>
<evidence type="ECO:0000313" key="2">
    <source>
        <dbReference type="Proteomes" id="UP001596118"/>
    </source>
</evidence>
<dbReference type="EMBL" id="JBHSKY010000017">
    <property type="protein sequence ID" value="MFC5279975.1"/>
    <property type="molecule type" value="Genomic_DNA"/>
</dbReference>
<name>A0ABD5R4R2_9EURY</name>
<dbReference type="Pfam" id="PF02635">
    <property type="entry name" value="DsrE"/>
    <property type="match status" value="1"/>
</dbReference>
<evidence type="ECO:0000313" key="1">
    <source>
        <dbReference type="EMBL" id="MFC5279975.1"/>
    </source>
</evidence>
<dbReference type="RefSeq" id="WP_256412578.1">
    <property type="nucleotide sequence ID" value="NZ_JANHDM010000011.1"/>
</dbReference>
<dbReference type="Proteomes" id="UP001596118">
    <property type="component" value="Unassembled WGS sequence"/>
</dbReference>
<organism evidence="1 2">
    <name type="scientific">Halorubrum rubrum</name>
    <dbReference type="NCBI Taxonomy" id="1126240"/>
    <lineage>
        <taxon>Archaea</taxon>
        <taxon>Methanobacteriati</taxon>
        <taxon>Methanobacteriota</taxon>
        <taxon>Stenosarchaea group</taxon>
        <taxon>Halobacteria</taxon>
        <taxon>Halobacteriales</taxon>
        <taxon>Haloferacaceae</taxon>
        <taxon>Halorubrum</taxon>
    </lineage>
</organism>
<gene>
    <name evidence="1" type="ORF">ACFPM1_14585</name>
</gene>
<comment type="caution">
    <text evidence="1">The sequence shown here is derived from an EMBL/GenBank/DDBJ whole genome shotgun (WGS) entry which is preliminary data.</text>
</comment>
<reference evidence="1 2" key="1">
    <citation type="journal article" date="2019" name="Int. J. Syst. Evol. Microbiol.">
        <title>The Global Catalogue of Microorganisms (GCM) 10K type strain sequencing project: providing services to taxonomists for standard genome sequencing and annotation.</title>
        <authorList>
            <consortium name="The Broad Institute Genomics Platform"/>
            <consortium name="The Broad Institute Genome Sequencing Center for Infectious Disease"/>
            <person name="Wu L."/>
            <person name="Ma J."/>
        </authorList>
    </citation>
    <scope>NUCLEOTIDE SEQUENCE [LARGE SCALE GENOMIC DNA]</scope>
    <source>
        <strain evidence="1 2">CGMCC 1.12124</strain>
    </source>
</reference>
<dbReference type="AlphaFoldDB" id="A0ABD5R4R2"/>
<dbReference type="SUPFAM" id="SSF75169">
    <property type="entry name" value="DsrEFH-like"/>
    <property type="match status" value="1"/>
</dbReference>
<sequence length="121" mass="13102">MSDTLDDDVEQLGIVLETADPERAWNAFRLGITALEDGLDVSVFLLGEGVETEEITDDEITGDGFDVRERMEAFDDAGGELLACGTCLEIRKRDGSEVCPISTMSDLLEVVTTSDRVLTVG</sequence>
<dbReference type="Gene3D" id="3.40.1260.10">
    <property type="entry name" value="DsrEFH-like"/>
    <property type="match status" value="1"/>
</dbReference>
<accession>A0ABD5R4R2</accession>
<dbReference type="InterPro" id="IPR027396">
    <property type="entry name" value="DsrEFH-like"/>
</dbReference>
<protein>
    <submittedName>
        <fullName evidence="1">DsrE family protein</fullName>
    </submittedName>
</protein>